<dbReference type="AlphaFoldDB" id="A0A2S6CFV0"/>
<keyword evidence="3" id="KW-1185">Reference proteome</keyword>
<feature type="region of interest" description="Disordered" evidence="1">
    <location>
        <begin position="427"/>
        <end position="450"/>
    </location>
</feature>
<accession>A0A2S6CFV0</accession>
<dbReference type="Proteomes" id="UP000237631">
    <property type="component" value="Unassembled WGS sequence"/>
</dbReference>
<evidence type="ECO:0000313" key="2">
    <source>
        <dbReference type="EMBL" id="PPJ58563.1"/>
    </source>
</evidence>
<name>A0A2S6CFV0_9PEZI</name>
<dbReference type="EMBL" id="PNEN01000453">
    <property type="protein sequence ID" value="PPJ58563.1"/>
    <property type="molecule type" value="Genomic_DNA"/>
</dbReference>
<protein>
    <submittedName>
        <fullName evidence="2">Uncharacterized protein</fullName>
    </submittedName>
</protein>
<comment type="caution">
    <text evidence="2">The sequence shown here is derived from an EMBL/GenBank/DDBJ whole genome shotgun (WGS) entry which is preliminary data.</text>
</comment>
<gene>
    <name evidence="2" type="ORF">CBER1_06661</name>
</gene>
<reference evidence="3" key="1">
    <citation type="journal article" date="2017" name="bioRxiv">
        <title>Conservation of a gene cluster reveals novel cercosporin biosynthetic mechanisms and extends production to the genus Colletotrichum.</title>
        <authorList>
            <person name="de Jonge R."/>
            <person name="Ebert M.K."/>
            <person name="Huitt-Roehl C.R."/>
            <person name="Pal P."/>
            <person name="Suttle J.C."/>
            <person name="Spanner R.E."/>
            <person name="Neubauer J.D."/>
            <person name="Jurick W.M.II."/>
            <person name="Stott K.A."/>
            <person name="Secor G.A."/>
            <person name="Thomma B.P.H.J."/>
            <person name="Van de Peer Y."/>
            <person name="Townsend C.A."/>
            <person name="Bolton M.D."/>
        </authorList>
    </citation>
    <scope>NUCLEOTIDE SEQUENCE [LARGE SCALE GENOMIC DNA]</scope>
    <source>
        <strain evidence="3">CBS538.71</strain>
    </source>
</reference>
<sequence length="951" mass="104699">MAKRSRNRNDQDGSDAAARQVRTTPAPVAQPSALNTTYSYLQPAVGPQAGALASYLQPAGALQAGTLASVQPADFRVMIGGQMYGIAPARQAMAAVTYTGVGTSAAPIEIDNYEDDGEDDAQIIAEIELDQIAPLRNQIIPLSSSGRLQNLSPQASHLGRLIRLHVHIQRYRHLAVKAALPSAPLLCQHITSVANNVQPTEKLLEVYIAELADIGVSSAELQQFRQAAHVVLKKPRKNSSLSSNNSGVILSAADFGTERAIEDMLKDDYSGLVQTAADGEFPRIVAELYEYSTELEEFGTDDNASWETPFASFAVQLWPDSGIAIVYVRQGLLSTLLGHQFPDRLTQAIRELYRKAKTRRLEHPHLYNETVLLSGADELADALRNAALQGMLSPQSACQPCLDARRVALSQRCEVVGCTYSFRDHDRSEAERSRQAHMKESHGGATTTPLSHVATDAGLLVLSIRAKPETTTRMITDTTLPYKLPHHYMPAGGSIDNPQNVVACLGCCVEMLQSEVENHMSQSPGCRPCSMAPICAGCEHRGFTCGTNDTVWAQPFCSADLVIMTDDDLEAMLASYQVKGIPEYAATTVQHAIVKRQQMRAPIVPTEARPVAALVLLCAQITDYQAVDVDTLLALARWTRAARVEHSLAPLESSHMTRREWESTLRAAFPREKWPEDAAFGSLSTNEGFTGVELRFVVRNKMVSIARQNGIALFEGRMHDVLRYCHLTMPFTNGFAPMPPETVQRITDSSARGEIQAVGCFMRTSNTRHNDVAFDGYREENLVLIARFEQGNLVDFSPVKVTAQRLDRKGTDSIACVLSDRQSRGERECVLEMGRLRNAHPRGQPIYLNLIVRGPGGLTATQDQYRRWAGYWETEGIFVTLYVNHKVVHRPIVNAASLGARDPNSPYFDQKVHDFGELNNVLAQGKHNGGRRAQFEDLLGAWVLNQDRNIV</sequence>
<feature type="region of interest" description="Disordered" evidence="1">
    <location>
        <begin position="1"/>
        <end position="30"/>
    </location>
</feature>
<organism evidence="2 3">
    <name type="scientific">Cercospora berteroae</name>
    <dbReference type="NCBI Taxonomy" id="357750"/>
    <lineage>
        <taxon>Eukaryota</taxon>
        <taxon>Fungi</taxon>
        <taxon>Dikarya</taxon>
        <taxon>Ascomycota</taxon>
        <taxon>Pezizomycotina</taxon>
        <taxon>Dothideomycetes</taxon>
        <taxon>Dothideomycetidae</taxon>
        <taxon>Mycosphaerellales</taxon>
        <taxon>Mycosphaerellaceae</taxon>
        <taxon>Cercospora</taxon>
    </lineage>
</organism>
<proteinExistence type="predicted"/>
<dbReference type="OrthoDB" id="10455366at2759"/>
<feature type="compositionally biased region" description="Basic and acidic residues" evidence="1">
    <location>
        <begin position="427"/>
        <end position="442"/>
    </location>
</feature>
<evidence type="ECO:0000313" key="3">
    <source>
        <dbReference type="Proteomes" id="UP000237631"/>
    </source>
</evidence>
<evidence type="ECO:0000256" key="1">
    <source>
        <dbReference type="SAM" id="MobiDB-lite"/>
    </source>
</evidence>